<dbReference type="SUPFAM" id="SSF53335">
    <property type="entry name" value="S-adenosyl-L-methionine-dependent methyltransferases"/>
    <property type="match status" value="1"/>
</dbReference>
<evidence type="ECO:0000313" key="4">
    <source>
        <dbReference type="Proteomes" id="UP000198882"/>
    </source>
</evidence>
<dbReference type="Gene3D" id="3.40.50.150">
    <property type="entry name" value="Vaccinia Virus protein VP39"/>
    <property type="match status" value="1"/>
</dbReference>
<dbReference type="OrthoDB" id="56895at2157"/>
<evidence type="ECO:0000259" key="2">
    <source>
        <dbReference type="Pfam" id="PF13649"/>
    </source>
</evidence>
<dbReference type="GO" id="GO:0032259">
    <property type="term" value="P:methylation"/>
    <property type="evidence" value="ECO:0007669"/>
    <property type="project" value="UniProtKB-KW"/>
</dbReference>
<feature type="region of interest" description="Disordered" evidence="1">
    <location>
        <begin position="73"/>
        <end position="92"/>
    </location>
</feature>
<dbReference type="CDD" id="cd02440">
    <property type="entry name" value="AdoMet_MTases"/>
    <property type="match status" value="1"/>
</dbReference>
<keyword evidence="4" id="KW-1185">Reference proteome</keyword>
<evidence type="ECO:0000313" key="3">
    <source>
        <dbReference type="EMBL" id="SDK46774.1"/>
    </source>
</evidence>
<feature type="compositionally biased region" description="Basic and acidic residues" evidence="1">
    <location>
        <begin position="12"/>
        <end position="22"/>
    </location>
</feature>
<protein>
    <submittedName>
        <fullName evidence="3">Methyltransferase domain-containing protein</fullName>
    </submittedName>
</protein>
<accession>A0A1G9C5U7</accession>
<keyword evidence="3" id="KW-0808">Transferase</keyword>
<dbReference type="Proteomes" id="UP000198882">
    <property type="component" value="Unassembled WGS sequence"/>
</dbReference>
<organism evidence="3 4">
    <name type="scientific">Natronorubrum texcoconense</name>
    <dbReference type="NCBI Taxonomy" id="1095776"/>
    <lineage>
        <taxon>Archaea</taxon>
        <taxon>Methanobacteriati</taxon>
        <taxon>Methanobacteriota</taxon>
        <taxon>Stenosarchaea group</taxon>
        <taxon>Halobacteria</taxon>
        <taxon>Halobacteriales</taxon>
        <taxon>Natrialbaceae</taxon>
        <taxon>Natronorubrum</taxon>
    </lineage>
</organism>
<feature type="region of interest" description="Disordered" evidence="1">
    <location>
        <begin position="1"/>
        <end position="25"/>
    </location>
</feature>
<dbReference type="Pfam" id="PF13649">
    <property type="entry name" value="Methyltransf_25"/>
    <property type="match status" value="1"/>
</dbReference>
<dbReference type="RefSeq" id="WP_090309046.1">
    <property type="nucleotide sequence ID" value="NZ_FNFE01000004.1"/>
</dbReference>
<dbReference type="InterPro" id="IPR029063">
    <property type="entry name" value="SAM-dependent_MTases_sf"/>
</dbReference>
<gene>
    <name evidence="3" type="ORF">SAMN04515672_3217</name>
</gene>
<dbReference type="InterPro" id="IPR041698">
    <property type="entry name" value="Methyltransf_25"/>
</dbReference>
<keyword evidence="3" id="KW-0489">Methyltransferase</keyword>
<dbReference type="EMBL" id="FNFE01000004">
    <property type="protein sequence ID" value="SDK46774.1"/>
    <property type="molecule type" value="Genomic_DNA"/>
</dbReference>
<evidence type="ECO:0000256" key="1">
    <source>
        <dbReference type="SAM" id="MobiDB-lite"/>
    </source>
</evidence>
<name>A0A1G9C5U7_9EURY</name>
<feature type="domain" description="Methyltransferase" evidence="2">
    <location>
        <begin position="41"/>
        <end position="135"/>
    </location>
</feature>
<reference evidence="4" key="1">
    <citation type="submission" date="2016-10" db="EMBL/GenBank/DDBJ databases">
        <authorList>
            <person name="Varghese N."/>
            <person name="Submissions S."/>
        </authorList>
    </citation>
    <scope>NUCLEOTIDE SEQUENCE [LARGE SCALE GENOMIC DNA]</scope>
    <source>
        <strain evidence="4">B4,CECT 8067,JCM 17497</strain>
    </source>
</reference>
<dbReference type="STRING" id="1095776.SAMN04515672_3217"/>
<dbReference type="GO" id="GO:0008168">
    <property type="term" value="F:methyltransferase activity"/>
    <property type="evidence" value="ECO:0007669"/>
    <property type="project" value="UniProtKB-KW"/>
</dbReference>
<sequence>MTDDESPTTDDPSDRGQPRCSDDISPVLRSIIDELSPGRALDVATGTGRNALALAARGWTVDAVDLSSAKLARARERERGRTRSTGPPPSDPVNWILADVDSYCVPGGVYDLLAVSFFDARDRLSDIVDALAPGGVLWYEHYLEPPAGESSAGNPFRFEANELLTACSRSKLTILYYAEYAVGDEPRVVLVARNEDGVSRWRPALPRP</sequence>
<dbReference type="AlphaFoldDB" id="A0A1G9C5U7"/>
<proteinExistence type="predicted"/>